<dbReference type="RefSeq" id="WP_084114034.1">
    <property type="nucleotide sequence ID" value="NZ_FWXH01000002.1"/>
</dbReference>
<proteinExistence type="predicted"/>
<dbReference type="EMBL" id="FWXH01000002">
    <property type="protein sequence ID" value="SMC19477.1"/>
    <property type="molecule type" value="Genomic_DNA"/>
</dbReference>
<accession>A0A1W1X6M4</accession>
<dbReference type="OrthoDB" id="3191472at2"/>
<feature type="coiled-coil region" evidence="1">
    <location>
        <begin position="130"/>
        <end position="157"/>
    </location>
</feature>
<dbReference type="AlphaFoldDB" id="A0A1W1X6M4"/>
<gene>
    <name evidence="2" type="ORF">SAMN02745134_00846</name>
</gene>
<evidence type="ECO:0008006" key="4">
    <source>
        <dbReference type="Google" id="ProtNLM"/>
    </source>
</evidence>
<dbReference type="InterPro" id="IPR014975">
    <property type="entry name" value="DUF1836"/>
</dbReference>
<evidence type="ECO:0000313" key="2">
    <source>
        <dbReference type="EMBL" id="SMC19477.1"/>
    </source>
</evidence>
<protein>
    <recommendedName>
        <fullName evidence="4">DUF1836 domain-containing protein</fullName>
    </recommendedName>
</protein>
<keyword evidence="1" id="KW-0175">Coiled coil</keyword>
<organism evidence="2 3">
    <name type="scientific">Clostridium acidisoli DSM 12555</name>
    <dbReference type="NCBI Taxonomy" id="1121291"/>
    <lineage>
        <taxon>Bacteria</taxon>
        <taxon>Bacillati</taxon>
        <taxon>Bacillota</taxon>
        <taxon>Clostridia</taxon>
        <taxon>Eubacteriales</taxon>
        <taxon>Clostridiaceae</taxon>
        <taxon>Clostridium</taxon>
    </lineage>
</organism>
<sequence length="203" mass="23346">MDTKDINLNSILSDITNFTDITLNDIPNLDLYMDQVTTLFESKLSSTKRNPEDKIMTKTMINNYAKAKIFPPIKSKKYNKNQIILLCLIYNLKQSLSLSDISDVFKPIVSNLSSKDKTMLSLEELYDTFLGMKQNSMDNFKNEFDELLNEIKDKTTKLPNGENEKSHLILLILMLIENANLNIRMSQKIIDSFFIATKDEGTK</sequence>
<keyword evidence="3" id="KW-1185">Reference proteome</keyword>
<dbReference type="Proteomes" id="UP000192468">
    <property type="component" value="Unassembled WGS sequence"/>
</dbReference>
<evidence type="ECO:0000313" key="3">
    <source>
        <dbReference type="Proteomes" id="UP000192468"/>
    </source>
</evidence>
<dbReference type="Pfam" id="PF08876">
    <property type="entry name" value="DUF1836"/>
    <property type="match status" value="1"/>
</dbReference>
<dbReference type="STRING" id="1121291.SAMN02745134_00846"/>
<dbReference type="PANTHER" id="PTHR40056">
    <property type="entry name" value="HYPOTHETICAL CYTOSOLIC PROTEIN"/>
    <property type="match status" value="1"/>
</dbReference>
<dbReference type="PANTHER" id="PTHR40056:SF1">
    <property type="entry name" value="DUF1836 DOMAIN-CONTAINING PROTEIN"/>
    <property type="match status" value="1"/>
</dbReference>
<reference evidence="2 3" key="1">
    <citation type="submission" date="2017-04" db="EMBL/GenBank/DDBJ databases">
        <authorList>
            <person name="Afonso C.L."/>
            <person name="Miller P.J."/>
            <person name="Scott M.A."/>
            <person name="Spackman E."/>
            <person name="Goraichik I."/>
            <person name="Dimitrov K.M."/>
            <person name="Suarez D.L."/>
            <person name="Swayne D.E."/>
        </authorList>
    </citation>
    <scope>NUCLEOTIDE SEQUENCE [LARGE SCALE GENOMIC DNA]</scope>
    <source>
        <strain evidence="2 3">DSM 12555</strain>
    </source>
</reference>
<name>A0A1W1X6M4_9CLOT</name>
<evidence type="ECO:0000256" key="1">
    <source>
        <dbReference type="SAM" id="Coils"/>
    </source>
</evidence>